<dbReference type="Pfam" id="PF08486">
    <property type="entry name" value="SpoIID"/>
    <property type="match status" value="1"/>
</dbReference>
<sequence>MIRNLNAKRSYSRLILLVLLLAAVVSSSTRMTVHAAISVPDNIRVALYVNLGTNKYQSITSIATLQSAGGIKLSWKDPQASFPVGSVPAGQGVRFAVDGYRALLLETTDLNAAIIVLKKVQASSSAAFVTQLTKSGKTVYQVTEGVYSSVAGASSALAKWTNAGVATGIQSLVSARVLGPWSVETGPYASAAEASAAADMIGNAGLDAYVALKPKDGALNYVVRIGQEKDATTLTAVQEAATSAGGMNVRIPAAGEPYAVVRTDMTYNGSANKPVSLYAIPSGAGAVLRADPEGAGGIQVIERSKRTYRGSMEMSVLNQTLAVVNDVNFEQYLYSVVGTEVSSSWPIEAQKAQAVAARSYALSTGLGFQIAHVVDTTNSQAYYGIGSENANATAGVTQTAREVLTLGGKVINAVFSSNAGGVTADNTLEIWGGDNSFLATNVQSPDSVAQTDKRDWYYVALPSGQTGYIRDDLLADSGQTHSSGAKLLNVISEGTAVRSEPRIVSTVEPIARVGSGTIVIQLNKVGENTDFTWVKAPMTPEQLLTALNKRAKTPITGPLLTLEVSKRGPSGRATEIKANGIPVNVGVPDNLRGALNGLQSTLFQIDETGRYTVLDGSGNSREMPSQGGTLQVIGSGGETRALTDQKVYIMDGKGNLRAATTSPQFIFSGKGNGHGGGMSQWGARALAEQGYDYQYILKYYYKNVTIEKDART</sequence>
<keyword evidence="1" id="KW-0732">Signal</keyword>
<dbReference type="InterPro" id="IPR007730">
    <property type="entry name" value="SPOR-like_dom"/>
</dbReference>
<dbReference type="InterPro" id="IPR013693">
    <property type="entry name" value="SpoIID/LytB_N"/>
</dbReference>
<accession>A0ABV1KP10</accession>
<dbReference type="EMBL" id="JASKHM010000002">
    <property type="protein sequence ID" value="MEQ4481809.1"/>
    <property type="molecule type" value="Genomic_DNA"/>
</dbReference>
<name>A0ABV1KP10_9BACL</name>
<dbReference type="InterPro" id="IPR013486">
    <property type="entry name" value="SpoIID/LytB"/>
</dbReference>
<evidence type="ECO:0000259" key="2">
    <source>
        <dbReference type="PROSITE" id="PS51724"/>
    </source>
</evidence>
<dbReference type="InterPro" id="IPR051922">
    <property type="entry name" value="Bact_Sporulation_Assoc"/>
</dbReference>
<reference evidence="3 4" key="1">
    <citation type="journal article" date="2023" name="Genome Announc.">
        <title>Pan-Genome Analyses of the Genus Cohnella and Proposal of the Novel Species Cohnella silvisoli sp. nov., Isolated from Forest Soil.</title>
        <authorList>
            <person name="Wang C."/>
            <person name="Mao L."/>
            <person name="Bao G."/>
            <person name="Zhu H."/>
        </authorList>
    </citation>
    <scope>NUCLEOTIDE SEQUENCE [LARGE SCALE GENOMIC DNA]</scope>
    <source>
        <strain evidence="3 4">NL03-T5-1</strain>
    </source>
</reference>
<dbReference type="RefSeq" id="WP_232189417.1">
    <property type="nucleotide sequence ID" value="NZ_JAIOAP010000019.1"/>
</dbReference>
<dbReference type="PROSITE" id="PS51724">
    <property type="entry name" value="SPOR"/>
    <property type="match status" value="1"/>
</dbReference>
<protein>
    <submittedName>
        <fullName evidence="3">SpoIID/LytB domain-containing protein</fullName>
    </submittedName>
</protein>
<gene>
    <name evidence="3" type="ORF">QJS35_05300</name>
</gene>
<evidence type="ECO:0000313" key="3">
    <source>
        <dbReference type="EMBL" id="MEQ4481809.1"/>
    </source>
</evidence>
<evidence type="ECO:0000313" key="4">
    <source>
        <dbReference type="Proteomes" id="UP001493487"/>
    </source>
</evidence>
<dbReference type="PANTHER" id="PTHR30032:SF4">
    <property type="entry name" value="AMIDASE ENHANCER"/>
    <property type="match status" value="1"/>
</dbReference>
<proteinExistence type="predicted"/>
<dbReference type="Proteomes" id="UP001493487">
    <property type="component" value="Unassembled WGS sequence"/>
</dbReference>
<organism evidence="3 4">
    <name type="scientific">Cohnella silvisoli</name>
    <dbReference type="NCBI Taxonomy" id="2873699"/>
    <lineage>
        <taxon>Bacteria</taxon>
        <taxon>Bacillati</taxon>
        <taxon>Bacillota</taxon>
        <taxon>Bacilli</taxon>
        <taxon>Bacillales</taxon>
        <taxon>Paenibacillaceae</taxon>
        <taxon>Cohnella</taxon>
    </lineage>
</organism>
<dbReference type="NCBIfam" id="TIGR02669">
    <property type="entry name" value="SpoIID_LytB"/>
    <property type="match status" value="1"/>
</dbReference>
<comment type="caution">
    <text evidence="3">The sequence shown here is derived from an EMBL/GenBank/DDBJ whole genome shotgun (WGS) entry which is preliminary data.</text>
</comment>
<feature type="signal peptide" evidence="1">
    <location>
        <begin position="1"/>
        <end position="35"/>
    </location>
</feature>
<evidence type="ECO:0000256" key="1">
    <source>
        <dbReference type="SAM" id="SignalP"/>
    </source>
</evidence>
<feature type="chain" id="PRO_5045689000" evidence="1">
    <location>
        <begin position="36"/>
        <end position="712"/>
    </location>
</feature>
<dbReference type="PANTHER" id="PTHR30032">
    <property type="entry name" value="N-ACETYLMURAMOYL-L-ALANINE AMIDASE-RELATED"/>
    <property type="match status" value="1"/>
</dbReference>
<keyword evidence="4" id="KW-1185">Reference proteome</keyword>
<feature type="domain" description="SPOR" evidence="2">
    <location>
        <begin position="134"/>
        <end position="213"/>
    </location>
</feature>